<comment type="caution">
    <text evidence="11">The sequence shown here is derived from an EMBL/GenBank/DDBJ whole genome shotgun (WGS) entry which is preliminary data.</text>
</comment>
<evidence type="ECO:0000256" key="8">
    <source>
        <dbReference type="SAM" id="MobiDB-lite"/>
    </source>
</evidence>
<dbReference type="GO" id="GO:0005737">
    <property type="term" value="C:cytoplasm"/>
    <property type="evidence" value="ECO:0007669"/>
    <property type="project" value="TreeGrafter"/>
</dbReference>
<organism evidence="11 12">
    <name type="scientific">Schizothecium vesticola</name>
    <dbReference type="NCBI Taxonomy" id="314040"/>
    <lineage>
        <taxon>Eukaryota</taxon>
        <taxon>Fungi</taxon>
        <taxon>Dikarya</taxon>
        <taxon>Ascomycota</taxon>
        <taxon>Pezizomycotina</taxon>
        <taxon>Sordariomycetes</taxon>
        <taxon>Sordariomycetidae</taxon>
        <taxon>Sordariales</taxon>
        <taxon>Schizotheciaceae</taxon>
        <taxon>Schizothecium</taxon>
    </lineage>
</organism>
<keyword evidence="4" id="KW-0808">Transferase</keyword>
<gene>
    <name evidence="11" type="ORF">B0T18DRAFT_338124</name>
</gene>
<keyword evidence="6" id="KW-0418">Kinase</keyword>
<dbReference type="PROSITE" id="PS51545">
    <property type="entry name" value="PIK_HELICAL"/>
    <property type="match status" value="1"/>
</dbReference>
<evidence type="ECO:0000256" key="7">
    <source>
        <dbReference type="ARBA" id="ARBA00022840"/>
    </source>
</evidence>
<sequence length="1934" mass="216138">MARDIRQRALQRIAVLSAANSSVPFDRSDLSRLCKAAPGHGHTRSHSGVNGHGARSRPEVGRIPMTIREYEVLLALCKAAPALQSAPSAQKLARHLVPYLLDAHIQTFAPSPFFRKVEPSPTESLSFHVTAALLSLGARHPDVQQHISDNIAVFLNTCARATESISQADDDDPAALEDAVRTATITTALLGFLDAACAQADFWKAGGRLGLISRLRDLLSQPFLVSVESAFSTIRNTHSHDRYAREWKRWLRYYQDIDRPLGAMLLQRCFMWLLVGATSLLVVEEDALRDSHVLDIIMSGVGLRRPLTAKSGEADFRSVELYATVAVDQMNYLESSADFDSLSPAKQKLAFSVRACVLISYLNACTLNEDAADSEVLMAWLEDALGDPSSMADEELACAVLKSMALLCRVSPSFAINVSRLLPGFILRSGAKPQTVLVASKCLAFVLQMLSKDAVITTLYTLGNVLTPANQRATANGADSDGHDFSGRPSTDSPLSWQMGGEEEHPVIQGNVVQAICEIASTCKDEKITGLAQSMLSQKIVNFTSHMDPRIITGAASLSLSGGQAEFRYLLKRYSTVAHDAVVDNKEGVLHAIMKARNHISANIRSDSPLYDIYLEHLLDGIISQGDAQNHPSHHHKESDVELAARDIAQFLQPLSVFMSVHDIAFDGATDDDTHSMLRDAWFNIVVHGFNPSTDRGKQYVNELRIMAIHSPPLVLESRGEQDESDIELNPILRRGDSSDHESLQKKHLCEQIPSRSGEIRSLSYRKVIFLQAAYLVEHLRADAGDCTKALSYFLEPSMRRGDVSRTMDGIMNAVMDQYLKKTLRASTPTFSAQYTAAQLAKIFCGCCHRIERVQQAAYGCADRIIRETPSALCQRVSLFALLELLSLMWSSCLEAETDRYEPRTTFKSPRGGVTVELSDDYQFRLQTLEGLHAKAKVWLTGAVDVAPADVKGLLQTYLSEFDDEESFGHLSLGRSFAIEIGSAIPATDQRLSSLDILGDYPINTASDFMAQYTKRQEYRYSEALPDHSLEWLSFMRLDRRSSFLPVASENESADALSALSHIERRLLNRKPTTVADIRDILRRAAALLCRSEHDECSVAHYLVSIPFAMFTKQSIKLGVSLWLGVMNENPRMEPRILVEIAQQWEFTIQRKLGLFNPSITSPDPFFLKEEFAPSDNVALAKRKQQVHNLLAPHTTLLQFLSSHYNATRLGNLDTHQIFLRLLEVTMEAVRHSTPHPMAREIRFQAILFGFRVLKTSTTMESLAKWRLKDSLLSAGLSWFNTAPRWSFGSNLLQLRTEIRLLSDVMAALKATAQIGATSADGAKSLVSKEKLLQLLLENEQSRLIVWVHPLNEGPKSHAHLLHHTAKPTVLEAAVFPLVRTAWNESPSLAVHLTSRFQYPRIHKEVRWLLLNFTAKAAAEPDALPVLIDGTLPGDVSFQLKYLLFWAPVNPITAVTFFLPTYRNNPYLIQYAMRALESHSVDVTFFYVPQIVQTLRYDALGYVERYILETAQFSQLFAHQIIWNMKANAYKDDESLIPDAIKPTLDKVTKHMIDSFSIPDREFFEREFAFFDEVTSISGKLKPLIKKSKPEKKQKIEEELRNIKVEVGVYLPSNPDGVVIGIDRKSGKPLQSHAKAPFMATFRIKKNKGSVEEAEELIDGEGPAKTSAQGNSIEVWQSAIFKVGDDCRQDVLALQMIAAFRGIFHSVGLDVYVFPYRVTATAPGCGVIDVLPNSISRDMLGREAVNGLYDYFVSQYGNEDSLRFQQARNNFVKSMAAYSVISFLLQFKDRHNGNLMVDSQGHILHIDFGFCFDIAPGGIKFERAPFKLTTEMMAVMGGGPEHQSFKWFEELCVKAFLASRQHTEKLSQIVLLMMDSGLPCFKPESVKHFKERFVLEKSEREAAEFMKDLIKKSYASYSTGIYDQFQQITNGIPF</sequence>
<dbReference type="EC" id="2.7.1.67" evidence="3"/>
<dbReference type="PROSITE" id="PS00915">
    <property type="entry name" value="PI3_4_KINASE_1"/>
    <property type="match status" value="1"/>
</dbReference>
<dbReference type="PANTHER" id="PTHR10048:SF15">
    <property type="entry name" value="PHOSPHATIDYLINOSITOL 4-KINASE ALPHA"/>
    <property type="match status" value="1"/>
</dbReference>
<dbReference type="EMBL" id="JAUKUD010000001">
    <property type="protein sequence ID" value="KAK0754069.1"/>
    <property type="molecule type" value="Genomic_DNA"/>
</dbReference>
<evidence type="ECO:0000313" key="12">
    <source>
        <dbReference type="Proteomes" id="UP001172155"/>
    </source>
</evidence>
<dbReference type="PROSITE" id="PS00916">
    <property type="entry name" value="PI3_4_KINASE_2"/>
    <property type="match status" value="1"/>
</dbReference>
<dbReference type="CDD" id="cd00871">
    <property type="entry name" value="PI4Ka"/>
    <property type="match status" value="1"/>
</dbReference>
<proteinExistence type="inferred from homology"/>
<accession>A0AA40FA59</accession>
<feature type="domain" description="PIK helical" evidence="10">
    <location>
        <begin position="1365"/>
        <end position="1551"/>
    </location>
</feature>
<dbReference type="CDD" id="cd05167">
    <property type="entry name" value="PI4Kc_III_alpha"/>
    <property type="match status" value="1"/>
</dbReference>
<dbReference type="SUPFAM" id="SSF56112">
    <property type="entry name" value="Protein kinase-like (PK-like)"/>
    <property type="match status" value="1"/>
</dbReference>
<dbReference type="InterPro" id="IPR000403">
    <property type="entry name" value="PI3/4_kinase_cat_dom"/>
</dbReference>
<evidence type="ECO:0000256" key="6">
    <source>
        <dbReference type="ARBA" id="ARBA00022777"/>
    </source>
</evidence>
<dbReference type="Gene3D" id="1.10.1070.11">
    <property type="entry name" value="Phosphatidylinositol 3-/4-kinase, catalytic domain"/>
    <property type="match status" value="1"/>
</dbReference>
<dbReference type="PANTHER" id="PTHR10048">
    <property type="entry name" value="PHOSPHATIDYLINOSITOL KINASE"/>
    <property type="match status" value="1"/>
</dbReference>
<evidence type="ECO:0000256" key="5">
    <source>
        <dbReference type="ARBA" id="ARBA00022741"/>
    </source>
</evidence>
<dbReference type="Pfam" id="PF00454">
    <property type="entry name" value="PI3_PI4_kinase"/>
    <property type="match status" value="1"/>
</dbReference>
<dbReference type="Pfam" id="PF00613">
    <property type="entry name" value="PI3Ka"/>
    <property type="match status" value="1"/>
</dbReference>
<evidence type="ECO:0000313" key="11">
    <source>
        <dbReference type="EMBL" id="KAK0754069.1"/>
    </source>
</evidence>
<evidence type="ECO:0000259" key="9">
    <source>
        <dbReference type="PROSITE" id="PS50290"/>
    </source>
</evidence>
<keyword evidence="12" id="KW-1185">Reference proteome</keyword>
<dbReference type="InterPro" id="IPR016024">
    <property type="entry name" value="ARM-type_fold"/>
</dbReference>
<evidence type="ECO:0000256" key="3">
    <source>
        <dbReference type="ARBA" id="ARBA00012169"/>
    </source>
</evidence>
<dbReference type="SMART" id="SM00146">
    <property type="entry name" value="PI3Kc"/>
    <property type="match status" value="1"/>
</dbReference>
<dbReference type="InterPro" id="IPR018936">
    <property type="entry name" value="PI3/4_kinase_CS"/>
</dbReference>
<dbReference type="FunFam" id="1.25.40.70:FF:000011">
    <property type="entry name" value="Phosphatidylinositol 4-kinase alpha"/>
    <property type="match status" value="1"/>
</dbReference>
<dbReference type="SUPFAM" id="SSF48371">
    <property type="entry name" value="ARM repeat"/>
    <property type="match status" value="2"/>
</dbReference>
<keyword evidence="5" id="KW-0547">Nucleotide-binding</keyword>
<evidence type="ECO:0000256" key="1">
    <source>
        <dbReference type="ARBA" id="ARBA00001686"/>
    </source>
</evidence>
<keyword evidence="7" id="KW-0067">ATP-binding</keyword>
<reference evidence="11" key="1">
    <citation type="submission" date="2023-06" db="EMBL/GenBank/DDBJ databases">
        <title>Genome-scale phylogeny and comparative genomics of the fungal order Sordariales.</title>
        <authorList>
            <consortium name="Lawrence Berkeley National Laboratory"/>
            <person name="Hensen N."/>
            <person name="Bonometti L."/>
            <person name="Westerberg I."/>
            <person name="Brannstrom I.O."/>
            <person name="Guillou S."/>
            <person name="Cros-Aarteil S."/>
            <person name="Calhoun S."/>
            <person name="Haridas S."/>
            <person name="Kuo A."/>
            <person name="Mondo S."/>
            <person name="Pangilinan J."/>
            <person name="Riley R."/>
            <person name="LaButti K."/>
            <person name="Andreopoulos B."/>
            <person name="Lipzen A."/>
            <person name="Chen C."/>
            <person name="Yanf M."/>
            <person name="Daum C."/>
            <person name="Ng V."/>
            <person name="Clum A."/>
            <person name="Steindorff A."/>
            <person name="Ohm R."/>
            <person name="Martin F."/>
            <person name="Silar P."/>
            <person name="Natvig D."/>
            <person name="Lalanne C."/>
            <person name="Gautier V."/>
            <person name="Ament-velasquez S.L."/>
            <person name="Kruys A."/>
            <person name="Hutchinson M.I."/>
            <person name="Powell A.J."/>
            <person name="Barry K."/>
            <person name="Miller A.N."/>
            <person name="Grigoriev I.V."/>
            <person name="Debuchy R."/>
            <person name="Gladieux P."/>
            <person name="Thoren M.H."/>
            <person name="Johannesson H."/>
        </authorList>
    </citation>
    <scope>NUCLEOTIDE SEQUENCE</scope>
    <source>
        <strain evidence="11">SMH3187-1</strain>
    </source>
</reference>
<feature type="domain" description="PI3K/PI4K catalytic" evidence="9">
    <location>
        <begin position="1651"/>
        <end position="1918"/>
    </location>
</feature>
<dbReference type="SMART" id="SM00145">
    <property type="entry name" value="PI3Ka"/>
    <property type="match status" value="1"/>
</dbReference>
<comment type="similarity">
    <text evidence="2">Belongs to the PI3/PI4-kinase family. Type III PI4K subfamily.</text>
</comment>
<dbReference type="PROSITE" id="PS50290">
    <property type="entry name" value="PI3_4_KINASE_3"/>
    <property type="match status" value="1"/>
</dbReference>
<feature type="region of interest" description="Disordered" evidence="8">
    <location>
        <begin position="37"/>
        <end position="58"/>
    </location>
</feature>
<dbReference type="Gene3D" id="1.25.40.70">
    <property type="entry name" value="Phosphatidylinositol 3-kinase, accessory domain (PIK)"/>
    <property type="match status" value="1"/>
</dbReference>
<dbReference type="InterPro" id="IPR015433">
    <property type="entry name" value="PI3/4_kinase"/>
</dbReference>
<dbReference type="Gene3D" id="3.30.1010.10">
    <property type="entry name" value="Phosphatidylinositol 3-kinase Catalytic Subunit, Chain A, domain 4"/>
    <property type="match status" value="1"/>
</dbReference>
<dbReference type="InterPro" id="IPR036940">
    <property type="entry name" value="PI3/4_kinase_cat_sf"/>
</dbReference>
<dbReference type="GO" id="GO:0005886">
    <property type="term" value="C:plasma membrane"/>
    <property type="evidence" value="ECO:0007669"/>
    <property type="project" value="TreeGrafter"/>
</dbReference>
<dbReference type="FunFam" id="1.10.1070.11:FF:000022">
    <property type="entry name" value="Phosphatidylinositol 4-kinase stt4"/>
    <property type="match status" value="1"/>
</dbReference>
<dbReference type="Pfam" id="PF19274">
    <property type="entry name" value="PI4K_N"/>
    <property type="match status" value="1"/>
</dbReference>
<dbReference type="GO" id="GO:0048015">
    <property type="term" value="P:phosphatidylinositol-mediated signaling"/>
    <property type="evidence" value="ECO:0007669"/>
    <property type="project" value="TreeGrafter"/>
</dbReference>
<feature type="region of interest" description="Disordered" evidence="8">
    <location>
        <begin position="473"/>
        <end position="501"/>
    </location>
</feature>
<dbReference type="InterPro" id="IPR011009">
    <property type="entry name" value="Kinase-like_dom_sf"/>
</dbReference>
<dbReference type="GO" id="GO:0046854">
    <property type="term" value="P:phosphatidylinositol phosphate biosynthetic process"/>
    <property type="evidence" value="ECO:0007669"/>
    <property type="project" value="InterPro"/>
</dbReference>
<comment type="catalytic activity">
    <reaction evidence="1">
        <text>a 1,2-diacyl-sn-glycero-3-phospho-(1D-myo-inositol) + ATP = a 1,2-diacyl-sn-glycero-3-phospho-(1D-myo-inositol 4-phosphate) + ADP + H(+)</text>
        <dbReference type="Rhea" id="RHEA:19877"/>
        <dbReference type="ChEBI" id="CHEBI:15378"/>
        <dbReference type="ChEBI" id="CHEBI:30616"/>
        <dbReference type="ChEBI" id="CHEBI:57880"/>
        <dbReference type="ChEBI" id="CHEBI:58178"/>
        <dbReference type="ChEBI" id="CHEBI:456216"/>
        <dbReference type="EC" id="2.7.1.67"/>
    </reaction>
</comment>
<dbReference type="InterPro" id="IPR045495">
    <property type="entry name" value="PI4K_N"/>
</dbReference>
<evidence type="ECO:0000256" key="4">
    <source>
        <dbReference type="ARBA" id="ARBA00022679"/>
    </source>
</evidence>
<dbReference type="FunFam" id="3.30.1010.10:FF:000014">
    <property type="entry name" value="Phosphatidylinositol 4-kinase STT4"/>
    <property type="match status" value="1"/>
</dbReference>
<protein>
    <recommendedName>
        <fullName evidence="3">1-phosphatidylinositol 4-kinase</fullName>
        <ecNumber evidence="3">2.7.1.67</ecNumber>
    </recommendedName>
</protein>
<evidence type="ECO:0000259" key="10">
    <source>
        <dbReference type="PROSITE" id="PS51545"/>
    </source>
</evidence>
<dbReference type="InterPro" id="IPR001263">
    <property type="entry name" value="PI3K_accessory_dom"/>
</dbReference>
<dbReference type="GO" id="GO:0005524">
    <property type="term" value="F:ATP binding"/>
    <property type="evidence" value="ECO:0007669"/>
    <property type="project" value="UniProtKB-KW"/>
</dbReference>
<name>A0AA40FA59_9PEZI</name>
<dbReference type="InterPro" id="IPR042236">
    <property type="entry name" value="PI3K_accessory_sf"/>
</dbReference>
<dbReference type="GO" id="GO:0004430">
    <property type="term" value="F:1-phosphatidylinositol 4-kinase activity"/>
    <property type="evidence" value="ECO:0007669"/>
    <property type="project" value="UniProtKB-EC"/>
</dbReference>
<dbReference type="Proteomes" id="UP001172155">
    <property type="component" value="Unassembled WGS sequence"/>
</dbReference>
<evidence type="ECO:0000256" key="2">
    <source>
        <dbReference type="ARBA" id="ARBA00006209"/>
    </source>
</evidence>